<dbReference type="InterPro" id="IPR000053">
    <property type="entry name" value="Thymidine/pyrmidine_PPase"/>
</dbReference>
<name>A0ABS2NN97_9FIRM</name>
<dbReference type="InterPro" id="IPR017872">
    <property type="entry name" value="Pyrmidine_PPase_CS"/>
</dbReference>
<dbReference type="Pfam" id="PF02885">
    <property type="entry name" value="Glycos_trans_3N"/>
    <property type="match status" value="1"/>
</dbReference>
<dbReference type="InterPro" id="IPR000312">
    <property type="entry name" value="Glycosyl_Trfase_fam3"/>
</dbReference>
<evidence type="ECO:0000313" key="13">
    <source>
        <dbReference type="Proteomes" id="UP001314796"/>
    </source>
</evidence>
<dbReference type="InterPro" id="IPR036566">
    <property type="entry name" value="PYNP-like_C_sf"/>
</dbReference>
<evidence type="ECO:0000313" key="12">
    <source>
        <dbReference type="EMBL" id="MBM7614049.1"/>
    </source>
</evidence>
<feature type="domain" description="Pyrimidine nucleoside phosphorylase C-terminal" evidence="11">
    <location>
        <begin position="345"/>
        <end position="422"/>
    </location>
</feature>
<dbReference type="PANTHER" id="PTHR10515:SF0">
    <property type="entry name" value="THYMIDINE PHOSPHORYLASE"/>
    <property type="match status" value="1"/>
</dbReference>
<dbReference type="NCBIfam" id="NF004490">
    <property type="entry name" value="PRK05820.1"/>
    <property type="match status" value="1"/>
</dbReference>
<evidence type="ECO:0000256" key="8">
    <source>
        <dbReference type="ARBA" id="ARBA00022679"/>
    </source>
</evidence>
<dbReference type="EC" id="2.4.2.2" evidence="5"/>
<dbReference type="InterPro" id="IPR036320">
    <property type="entry name" value="Glycosyl_Trfase_fam3_N_dom_sf"/>
</dbReference>
<comment type="catalytic activity">
    <reaction evidence="10">
        <text>thymidine + phosphate = 2-deoxy-alpha-D-ribose 1-phosphate + thymine</text>
        <dbReference type="Rhea" id="RHEA:16037"/>
        <dbReference type="ChEBI" id="CHEBI:17748"/>
        <dbReference type="ChEBI" id="CHEBI:17821"/>
        <dbReference type="ChEBI" id="CHEBI:43474"/>
        <dbReference type="ChEBI" id="CHEBI:57259"/>
        <dbReference type="EC" id="2.4.2.2"/>
    </reaction>
</comment>
<evidence type="ECO:0000256" key="6">
    <source>
        <dbReference type="ARBA" id="ARBA00014680"/>
    </source>
</evidence>
<dbReference type="InterPro" id="IPR017459">
    <property type="entry name" value="Glycosyl_Trfase_fam3_N_dom"/>
</dbReference>
<protein>
    <recommendedName>
        <fullName evidence="6">Pyrimidine-nucleoside phosphorylase</fullName>
        <ecNumber evidence="5">2.4.2.2</ecNumber>
    </recommendedName>
</protein>
<proteinExistence type="inferred from homology"/>
<comment type="caution">
    <text evidence="12">The sequence shown here is derived from an EMBL/GenBank/DDBJ whole genome shotgun (WGS) entry which is preliminary data.</text>
</comment>
<dbReference type="Gene3D" id="3.90.1170.30">
    <property type="entry name" value="Pyrimidine nucleoside phosphorylase-like, C-terminal domain"/>
    <property type="match status" value="1"/>
</dbReference>
<dbReference type="SMART" id="SM00941">
    <property type="entry name" value="PYNP_C"/>
    <property type="match status" value="1"/>
</dbReference>
<dbReference type="GO" id="GO:0016154">
    <property type="term" value="F:pyrimidine-nucleoside phosphorylase activity"/>
    <property type="evidence" value="ECO:0007669"/>
    <property type="project" value="UniProtKB-EC"/>
</dbReference>
<comment type="subunit">
    <text evidence="4">Homodimer.</text>
</comment>
<evidence type="ECO:0000256" key="4">
    <source>
        <dbReference type="ARBA" id="ARBA00011738"/>
    </source>
</evidence>
<gene>
    <name evidence="12" type="ORF">JOC73_000558</name>
</gene>
<dbReference type="InterPro" id="IPR035902">
    <property type="entry name" value="Nuc_phospho_transferase"/>
</dbReference>
<evidence type="ECO:0000256" key="1">
    <source>
        <dbReference type="ARBA" id="ARBA00001066"/>
    </source>
</evidence>
<dbReference type="EMBL" id="JAFBEE010000002">
    <property type="protein sequence ID" value="MBM7614049.1"/>
    <property type="molecule type" value="Genomic_DNA"/>
</dbReference>
<reference evidence="12 13" key="1">
    <citation type="submission" date="2021-01" db="EMBL/GenBank/DDBJ databases">
        <title>Genomic Encyclopedia of Type Strains, Phase IV (KMG-IV): sequencing the most valuable type-strain genomes for metagenomic binning, comparative biology and taxonomic classification.</title>
        <authorList>
            <person name="Goeker M."/>
        </authorList>
    </citation>
    <scope>NUCLEOTIDE SEQUENCE [LARGE SCALE GENOMIC DNA]</scope>
    <source>
        <strain evidence="12 13">DSM 25890</strain>
    </source>
</reference>
<keyword evidence="7 12" id="KW-0328">Glycosyltransferase</keyword>
<dbReference type="InterPro" id="IPR013102">
    <property type="entry name" value="PYNP_C"/>
</dbReference>
<evidence type="ECO:0000256" key="5">
    <source>
        <dbReference type="ARBA" id="ARBA00011889"/>
    </source>
</evidence>
<comment type="catalytic activity">
    <reaction evidence="1">
        <text>2'-deoxyuridine + phosphate = 2-deoxy-alpha-D-ribose 1-phosphate + uracil</text>
        <dbReference type="Rhea" id="RHEA:22824"/>
        <dbReference type="ChEBI" id="CHEBI:16450"/>
        <dbReference type="ChEBI" id="CHEBI:17568"/>
        <dbReference type="ChEBI" id="CHEBI:43474"/>
        <dbReference type="ChEBI" id="CHEBI:57259"/>
        <dbReference type="EC" id="2.4.2.2"/>
    </reaction>
</comment>
<keyword evidence="13" id="KW-1185">Reference proteome</keyword>
<dbReference type="Pfam" id="PF00591">
    <property type="entry name" value="Glycos_transf_3"/>
    <property type="match status" value="1"/>
</dbReference>
<dbReference type="InterPro" id="IPR018090">
    <property type="entry name" value="Pyrmidine_PPas_bac/euk"/>
</dbReference>
<sequence length="444" mass="47287">MRAYDLILKKRNGHELSKEEIDFLISNYVENKIPDYQMAALSMAIFFRGLNKEETLNLTLAMMESGDTVSLKEIPGVKVDKHSTGGVGDTTTLVLAPLVAAAGVPVAKMSGRGLGHTGGTLDKFESIPDFSTDLTIDEMISAVKNTGVAVVGQTGNLVPADKKLYALRDVTATVDSLPLIASSIMSKKLAAGADALVLDVKTGDGAFLKDLDMAIELAKNMVEIGEGAGRETVAVITDMDQPLGKAVGNALEIEEAILTLRGEGPADLEELCLELGGQMLYLADAVETVEAGKETLKRLIKDGAGLEKFKELIVVQKGNPSVVDDLSLLPKASNLISVKTTKRGYIHKIQAEAIGLAATKLGAGRETKESIIDMAVGIMLEKKVGDLVNVGDEVAIIHTNEVADSSKVKEAIDFILEAYEIKEDAIIQPKLIKGIVDKTGVKIY</sequence>
<evidence type="ECO:0000256" key="9">
    <source>
        <dbReference type="ARBA" id="ARBA00048453"/>
    </source>
</evidence>
<dbReference type="Pfam" id="PF07831">
    <property type="entry name" value="PYNP_C"/>
    <property type="match status" value="1"/>
</dbReference>
<dbReference type="PIRSF" id="PIRSF000478">
    <property type="entry name" value="TP_PyNP"/>
    <property type="match status" value="1"/>
</dbReference>
<dbReference type="PANTHER" id="PTHR10515">
    <property type="entry name" value="THYMIDINE PHOSPHORYLASE"/>
    <property type="match status" value="1"/>
</dbReference>
<dbReference type="RefSeq" id="WP_204400322.1">
    <property type="nucleotide sequence ID" value="NZ_JAFBEE010000002.1"/>
</dbReference>
<dbReference type="Proteomes" id="UP001314796">
    <property type="component" value="Unassembled WGS sequence"/>
</dbReference>
<dbReference type="SUPFAM" id="SSF54680">
    <property type="entry name" value="Pyrimidine nucleoside phosphorylase C-terminal domain"/>
    <property type="match status" value="1"/>
</dbReference>
<dbReference type="Gene3D" id="1.20.970.10">
    <property type="entry name" value="Transferase, Pyrimidine Nucleoside Phosphorylase, Chain C"/>
    <property type="match status" value="1"/>
</dbReference>
<evidence type="ECO:0000256" key="3">
    <source>
        <dbReference type="ARBA" id="ARBA00006915"/>
    </source>
</evidence>
<evidence type="ECO:0000256" key="10">
    <source>
        <dbReference type="ARBA" id="ARBA00048525"/>
    </source>
</evidence>
<keyword evidence="8 12" id="KW-0808">Transferase</keyword>
<evidence type="ECO:0000256" key="7">
    <source>
        <dbReference type="ARBA" id="ARBA00022676"/>
    </source>
</evidence>
<dbReference type="NCBIfam" id="NF004747">
    <property type="entry name" value="PRK06078.1"/>
    <property type="match status" value="1"/>
</dbReference>
<accession>A0ABS2NN97</accession>
<dbReference type="NCBIfam" id="TIGR02644">
    <property type="entry name" value="Y_phosphoryl"/>
    <property type="match status" value="1"/>
</dbReference>
<organism evidence="12 13">
    <name type="scientific">Alkaliphilus hydrothermalis</name>
    <dbReference type="NCBI Taxonomy" id="1482730"/>
    <lineage>
        <taxon>Bacteria</taxon>
        <taxon>Bacillati</taxon>
        <taxon>Bacillota</taxon>
        <taxon>Clostridia</taxon>
        <taxon>Peptostreptococcales</taxon>
        <taxon>Natronincolaceae</taxon>
        <taxon>Alkaliphilus</taxon>
    </lineage>
</organism>
<comment type="function">
    <text evidence="2">Catalyzes phosphorolysis of the pyrimidine nucleosides uridine, thymidine and 2'-deoxyuridine with the formation of the corresponding pyrimidine base and ribose-1-phosphate.</text>
</comment>
<evidence type="ECO:0000259" key="11">
    <source>
        <dbReference type="SMART" id="SM00941"/>
    </source>
</evidence>
<dbReference type="SUPFAM" id="SSF52418">
    <property type="entry name" value="Nucleoside phosphorylase/phosphoribosyltransferase catalytic domain"/>
    <property type="match status" value="1"/>
</dbReference>
<dbReference type="Gene3D" id="3.40.1030.10">
    <property type="entry name" value="Nucleoside phosphorylase/phosphoribosyltransferase catalytic domain"/>
    <property type="match status" value="1"/>
</dbReference>
<dbReference type="SUPFAM" id="SSF47648">
    <property type="entry name" value="Nucleoside phosphorylase/phosphoribosyltransferase N-terminal domain"/>
    <property type="match status" value="1"/>
</dbReference>
<comment type="catalytic activity">
    <reaction evidence="9">
        <text>uridine + phosphate = alpha-D-ribose 1-phosphate + uracil</text>
        <dbReference type="Rhea" id="RHEA:24388"/>
        <dbReference type="ChEBI" id="CHEBI:16704"/>
        <dbReference type="ChEBI" id="CHEBI:17568"/>
        <dbReference type="ChEBI" id="CHEBI:43474"/>
        <dbReference type="ChEBI" id="CHEBI:57720"/>
        <dbReference type="EC" id="2.4.2.2"/>
    </reaction>
</comment>
<evidence type="ECO:0000256" key="2">
    <source>
        <dbReference type="ARBA" id="ARBA00003877"/>
    </source>
</evidence>
<dbReference type="PROSITE" id="PS00647">
    <property type="entry name" value="THYMID_PHOSPHORYLASE"/>
    <property type="match status" value="1"/>
</dbReference>
<comment type="similarity">
    <text evidence="3">Belongs to the thymidine/pyrimidine-nucleoside phosphorylase family.</text>
</comment>